<name>A0A1D7VY70_9ACTN</name>
<dbReference type="CDD" id="cd01830">
    <property type="entry name" value="XynE_like"/>
    <property type="match status" value="1"/>
</dbReference>
<organism evidence="2 3">
    <name type="scientific">Streptomyces lydicus</name>
    <dbReference type="NCBI Taxonomy" id="47763"/>
    <lineage>
        <taxon>Bacteria</taxon>
        <taxon>Bacillati</taxon>
        <taxon>Actinomycetota</taxon>
        <taxon>Actinomycetes</taxon>
        <taxon>Kitasatosporales</taxon>
        <taxon>Streptomycetaceae</taxon>
        <taxon>Streptomyces</taxon>
    </lineage>
</organism>
<dbReference type="KEGG" id="slc:SL103_34000"/>
<feature type="domain" description="SGNH hydrolase-type esterase" evidence="1">
    <location>
        <begin position="213"/>
        <end position="408"/>
    </location>
</feature>
<dbReference type="Pfam" id="PF13472">
    <property type="entry name" value="Lipase_GDSL_2"/>
    <property type="match status" value="1"/>
</dbReference>
<dbReference type="SUPFAM" id="SSF52266">
    <property type="entry name" value="SGNH hydrolase"/>
    <property type="match status" value="1"/>
</dbReference>
<dbReference type="InterPro" id="IPR053140">
    <property type="entry name" value="GDSL_Rv0518-like"/>
</dbReference>
<dbReference type="AlphaFoldDB" id="A0A1D7VY70"/>
<dbReference type="EMBL" id="CP017157">
    <property type="protein sequence ID" value="AOP51680.1"/>
    <property type="molecule type" value="Genomic_DNA"/>
</dbReference>
<gene>
    <name evidence="2" type="ORF">SL103_34000</name>
</gene>
<evidence type="ECO:0000313" key="2">
    <source>
        <dbReference type="EMBL" id="AOP51680.1"/>
    </source>
</evidence>
<accession>A0A1D7VY70</accession>
<dbReference type="Gene3D" id="3.40.50.1110">
    <property type="entry name" value="SGNH hydrolase"/>
    <property type="match status" value="1"/>
</dbReference>
<keyword evidence="3" id="KW-1185">Reference proteome</keyword>
<dbReference type="InterPro" id="IPR013830">
    <property type="entry name" value="SGNH_hydro"/>
</dbReference>
<dbReference type="Proteomes" id="UP000094094">
    <property type="component" value="Chromosome"/>
</dbReference>
<sequence>MTLATALAVALTGACAPPAPAPRAERAAPAAARAPQWIATWGAAVQQATDDAQDGPNWSRKGFGNETLRQVIRLSVGGPTLRLRFSNAYGTRPLRLAGATVARSDGDAKARPGTVRTLTFHGARTVTVPTGRDTVTDAVDLPTSNLEKLTVSLRFTAPTGPATLHRFTTATSYRAPGDLLRSPADDAFGRRTSHAWYYLTAAEVTGSGSSLMVFGDSLMDGVGTSPGTDNRFSDKLVERLIAAGRPQGMTNAGLAGDRLLHDSPCYGEKGIARFERELRERAALRTVFIHLGANDLSRPRDGDRCAKSRPQVTARQLIDGHRALIREAHAHGVKAIGVTILPLTAAVFPFTTPAGDKVRRELNHWIRTSHAYDAVLDADRVLTDPRQPSRARPGYVSQDGLHPSDAGYLAMASAVRLNAL</sequence>
<protein>
    <recommendedName>
        <fullName evidence="1">SGNH hydrolase-type esterase domain-containing protein</fullName>
    </recommendedName>
</protein>
<evidence type="ECO:0000313" key="3">
    <source>
        <dbReference type="Proteomes" id="UP000094094"/>
    </source>
</evidence>
<dbReference type="PANTHER" id="PTHR43784">
    <property type="entry name" value="GDSL-LIKE LIPASE/ACYLHYDROLASE, PUTATIVE (AFU_ORTHOLOGUE AFUA_2G00820)-RELATED"/>
    <property type="match status" value="1"/>
</dbReference>
<evidence type="ECO:0000259" key="1">
    <source>
        <dbReference type="Pfam" id="PF13472"/>
    </source>
</evidence>
<dbReference type="PANTHER" id="PTHR43784:SF2">
    <property type="entry name" value="GDSL-LIKE LIPASE_ACYLHYDROLASE, PUTATIVE (AFU_ORTHOLOGUE AFUA_2G00820)-RELATED"/>
    <property type="match status" value="1"/>
</dbReference>
<proteinExistence type="predicted"/>
<dbReference type="InterPro" id="IPR036514">
    <property type="entry name" value="SGNH_hydro_sf"/>
</dbReference>
<reference evidence="2 3" key="1">
    <citation type="submission" date="2016-09" db="EMBL/GenBank/DDBJ databases">
        <title>Complete genome sequencing of Streptomyces lydicus 103 and metabolic pathways analysis of antibiotic biosynthesis.</title>
        <authorList>
            <person name="Jia N."/>
            <person name="Ding M.-Z."/>
            <person name="Gao F."/>
            <person name="Yuan Y.-J."/>
        </authorList>
    </citation>
    <scope>NUCLEOTIDE SEQUENCE [LARGE SCALE GENOMIC DNA]</scope>
    <source>
        <strain evidence="2 3">103</strain>
    </source>
</reference>